<dbReference type="InterPro" id="IPR032466">
    <property type="entry name" value="Metal_Hydrolase"/>
</dbReference>
<dbReference type="PANTHER" id="PTHR22642">
    <property type="entry name" value="IMIDAZOLONEPROPIONASE"/>
    <property type="match status" value="1"/>
</dbReference>
<dbReference type="AlphaFoldDB" id="A0A2L0UHP5"/>
<evidence type="ECO:0000313" key="3">
    <source>
        <dbReference type="Proteomes" id="UP000239187"/>
    </source>
</evidence>
<dbReference type="PANTHER" id="PTHR22642:SF2">
    <property type="entry name" value="PROTEIN LONG AFTER FAR-RED 3"/>
    <property type="match status" value="1"/>
</dbReference>
<sequence length="503" mass="52939">MNSSVGGVLLRSARLVGTPGEPVDLLVEDGIVTAAGEGLEPGSARTVDLGGRWVSPGLWDSHVHMGQWALMRQRLDLSSATSAAGAAALVAGRLLSMPPTAGQPLIGYGFQDGLWPDAPTRELLDAVGPDVPVVLVSKDLHAAWLNTKALALHGHADHPTGVLREQAAFDVNARISSVPDEHLDGWVGEAVDAAAARGVVGIVDLEMTLSLDRWAHRVAGGIRGLRVRAGVYPHDLDAVIARGLRTGDVIEGTEGLVTMGPFKVITDGSLNTRTAYCHAPYPGLDDAPEGRGICTVDRGRLVDYLRRASTAGLVPAVHAIGDAANTLALDAFEEVGCGGSIEHAQLVDEADFGRFARLGVIASVQPEHAMDDRDVADRYWPGRTHRAFAFGSLVAAGAEVRLGSDAPVAQLDPWVSMAAAVSRARDGRSPWHPEQRVLASVALAASTDGRTMLRPGSVADLVVTELDPLRADDHQLRDFAVSATMLGGRWTHSTLDGDTTVQG</sequence>
<gene>
    <name evidence="2" type="ORF">CVO76_14870</name>
</gene>
<dbReference type="Gene3D" id="2.30.40.10">
    <property type="entry name" value="Urease, subunit C, domain 1"/>
    <property type="match status" value="1"/>
</dbReference>
<dbReference type="GO" id="GO:0016810">
    <property type="term" value="F:hydrolase activity, acting on carbon-nitrogen (but not peptide) bonds"/>
    <property type="evidence" value="ECO:0007669"/>
    <property type="project" value="InterPro"/>
</dbReference>
<dbReference type="Proteomes" id="UP000239187">
    <property type="component" value="Chromosome"/>
</dbReference>
<reference evidence="2 3" key="1">
    <citation type="submission" date="2017-11" db="EMBL/GenBank/DDBJ databases">
        <title>Draft genome of Arthrobacter agilis strain UMCV2, a plant growth-promoting rhizobacterium and biocontrol capacity of phytopathogenic fungi.</title>
        <authorList>
            <person name="Martinez-Camara R."/>
            <person name="Santoyo G."/>
            <person name="Moreno-Hagelsieb G."/>
            <person name="Valencia-Cantero E."/>
        </authorList>
    </citation>
    <scope>NUCLEOTIDE SEQUENCE [LARGE SCALE GENOMIC DNA]</scope>
    <source>
        <strain evidence="2 3">UMCV2</strain>
    </source>
</reference>
<proteinExistence type="predicted"/>
<name>A0A2L0UHP5_9MICC</name>
<dbReference type="CDD" id="cd01300">
    <property type="entry name" value="YtcJ_like"/>
    <property type="match status" value="1"/>
</dbReference>
<dbReference type="InterPro" id="IPR011059">
    <property type="entry name" value="Metal-dep_hydrolase_composite"/>
</dbReference>
<dbReference type="InterPro" id="IPR033932">
    <property type="entry name" value="YtcJ-like"/>
</dbReference>
<accession>A0A2L0UHP5</accession>
<dbReference type="SUPFAM" id="SSF51556">
    <property type="entry name" value="Metallo-dependent hydrolases"/>
    <property type="match status" value="1"/>
</dbReference>
<dbReference type="SUPFAM" id="SSF51338">
    <property type="entry name" value="Composite domain of metallo-dependent hydrolases"/>
    <property type="match status" value="1"/>
</dbReference>
<dbReference type="Gene3D" id="3.10.310.70">
    <property type="match status" value="1"/>
</dbReference>
<dbReference type="RefSeq" id="WP_208739955.1">
    <property type="nucleotide sequence ID" value="NZ_CP024915.1"/>
</dbReference>
<organism evidence="2 3">
    <name type="scientific">Arthrobacter agilis</name>
    <dbReference type="NCBI Taxonomy" id="37921"/>
    <lineage>
        <taxon>Bacteria</taxon>
        <taxon>Bacillati</taxon>
        <taxon>Actinomycetota</taxon>
        <taxon>Actinomycetes</taxon>
        <taxon>Micrococcales</taxon>
        <taxon>Micrococcaceae</taxon>
        <taxon>Arthrobacter</taxon>
    </lineage>
</organism>
<feature type="domain" description="Amidohydrolase 3" evidence="1">
    <location>
        <begin position="45"/>
        <end position="490"/>
    </location>
</feature>
<evidence type="ECO:0000313" key="2">
    <source>
        <dbReference type="EMBL" id="AUZ88781.1"/>
    </source>
</evidence>
<dbReference type="Pfam" id="PF07969">
    <property type="entry name" value="Amidohydro_3"/>
    <property type="match status" value="1"/>
</dbReference>
<keyword evidence="2" id="KW-0378">Hydrolase</keyword>
<dbReference type="Gene3D" id="3.20.20.140">
    <property type="entry name" value="Metal-dependent hydrolases"/>
    <property type="match status" value="1"/>
</dbReference>
<evidence type="ECO:0000259" key="1">
    <source>
        <dbReference type="Pfam" id="PF07969"/>
    </source>
</evidence>
<dbReference type="EMBL" id="CP024915">
    <property type="protein sequence ID" value="AUZ88781.1"/>
    <property type="molecule type" value="Genomic_DNA"/>
</dbReference>
<dbReference type="InterPro" id="IPR013108">
    <property type="entry name" value="Amidohydro_3"/>
</dbReference>
<protein>
    <submittedName>
        <fullName evidence="2">Amidohydrolase</fullName>
    </submittedName>
</protein>